<evidence type="ECO:0000313" key="1">
    <source>
        <dbReference type="EMBL" id="KAG8372594.1"/>
    </source>
</evidence>
<keyword evidence="2" id="KW-1185">Reference proteome</keyword>
<evidence type="ECO:0000313" key="2">
    <source>
        <dbReference type="Proteomes" id="UP000826271"/>
    </source>
</evidence>
<comment type="caution">
    <text evidence="1">The sequence shown here is derived from an EMBL/GenBank/DDBJ whole genome shotgun (WGS) entry which is preliminary data.</text>
</comment>
<proteinExistence type="predicted"/>
<dbReference type="AlphaFoldDB" id="A0AAV6WR80"/>
<dbReference type="EMBL" id="WHWC01000012">
    <property type="protein sequence ID" value="KAG8372594.1"/>
    <property type="molecule type" value="Genomic_DNA"/>
</dbReference>
<sequence length="285" mass="31961">MKEKSWICTLIVQLSLCIAVYTALNTGHNLLIHEGRPPIDMHFLTVAGGFRPLQKQTLLLQQMATVAKTFKARFVVDISEVGGSDPLLRNATSHLALKSMPWYTTGASEGQEKTYFLKKIKIAYGQTLDIIALDTVLFQDPSSSCGKDQIQWLTRTLKESDSDWRVVIGFHQLISCDYNFWKVKEEAPFEPLHKILLEHGVDAYMSMKICDGHIHGQAKESNDAGLMDKGPYLTSMDQNLVIKDEAVDGFFLHRISSLEMVTFVVKLTGEVEHGAPFKQRGKAAM</sequence>
<dbReference type="PANTHER" id="PTHR32254:SF5">
    <property type="entry name" value="CALCINEURIN-LIKE METALLO-PHOSPHOESTERASE SUPERFAMILY PROTEIN"/>
    <property type="match status" value="1"/>
</dbReference>
<dbReference type="Gene3D" id="3.60.21.10">
    <property type="match status" value="1"/>
</dbReference>
<dbReference type="Proteomes" id="UP000826271">
    <property type="component" value="Unassembled WGS sequence"/>
</dbReference>
<name>A0AAV6WR80_9LAMI</name>
<accession>A0AAV6WR80</accession>
<dbReference type="SUPFAM" id="SSF56300">
    <property type="entry name" value="Metallo-dependent phosphatases"/>
    <property type="match status" value="1"/>
</dbReference>
<evidence type="ECO:0008006" key="3">
    <source>
        <dbReference type="Google" id="ProtNLM"/>
    </source>
</evidence>
<dbReference type="PANTHER" id="PTHR32254">
    <property type="entry name" value="EXPRESSED PROTEIN"/>
    <property type="match status" value="1"/>
</dbReference>
<dbReference type="InterPro" id="IPR029052">
    <property type="entry name" value="Metallo-depent_PP-like"/>
</dbReference>
<gene>
    <name evidence="1" type="ORF">BUALT_Bualt12G0082700</name>
</gene>
<reference evidence="1" key="1">
    <citation type="submission" date="2019-10" db="EMBL/GenBank/DDBJ databases">
        <authorList>
            <person name="Zhang R."/>
            <person name="Pan Y."/>
            <person name="Wang J."/>
            <person name="Ma R."/>
            <person name="Yu S."/>
        </authorList>
    </citation>
    <scope>NUCLEOTIDE SEQUENCE</scope>
    <source>
        <strain evidence="1">LA-IB0</strain>
        <tissue evidence="1">Leaf</tissue>
    </source>
</reference>
<protein>
    <recommendedName>
        <fullName evidence="3">Calcineurin-like phosphoesterase domain-containing protein</fullName>
    </recommendedName>
</protein>
<organism evidence="1 2">
    <name type="scientific">Buddleja alternifolia</name>
    <dbReference type="NCBI Taxonomy" id="168488"/>
    <lineage>
        <taxon>Eukaryota</taxon>
        <taxon>Viridiplantae</taxon>
        <taxon>Streptophyta</taxon>
        <taxon>Embryophyta</taxon>
        <taxon>Tracheophyta</taxon>
        <taxon>Spermatophyta</taxon>
        <taxon>Magnoliopsida</taxon>
        <taxon>eudicotyledons</taxon>
        <taxon>Gunneridae</taxon>
        <taxon>Pentapetalae</taxon>
        <taxon>asterids</taxon>
        <taxon>lamiids</taxon>
        <taxon>Lamiales</taxon>
        <taxon>Scrophulariaceae</taxon>
        <taxon>Buddlejeae</taxon>
        <taxon>Buddleja</taxon>
    </lineage>
</organism>